<keyword evidence="9" id="KW-1185">Reference proteome</keyword>
<comment type="similarity">
    <text evidence="1">Belongs to the aldehyde dehydrogenase family.</text>
</comment>
<comment type="caution">
    <text evidence="8">The sequence shown here is derived from an EMBL/GenBank/DDBJ whole genome shotgun (WGS) entry which is preliminary data.</text>
</comment>
<proteinExistence type="inferred from homology"/>
<comment type="catalytic activity">
    <reaction evidence="5">
        <text>2-methyl-3-oxopropanoate + NAD(+) + CoA + H2O = propanoyl-CoA + hydrogencarbonate + NADH + H(+)</text>
        <dbReference type="Rhea" id="RHEA:20804"/>
        <dbReference type="ChEBI" id="CHEBI:15377"/>
        <dbReference type="ChEBI" id="CHEBI:15378"/>
        <dbReference type="ChEBI" id="CHEBI:17544"/>
        <dbReference type="ChEBI" id="CHEBI:57287"/>
        <dbReference type="ChEBI" id="CHEBI:57392"/>
        <dbReference type="ChEBI" id="CHEBI:57540"/>
        <dbReference type="ChEBI" id="CHEBI:57700"/>
        <dbReference type="ChEBI" id="CHEBI:57945"/>
        <dbReference type="EC" id="1.2.1.27"/>
    </reaction>
    <physiologicalReaction direction="left-to-right" evidence="5">
        <dbReference type="Rhea" id="RHEA:20805"/>
    </physiologicalReaction>
</comment>
<name>A0A9P0NWF6_ACAOB</name>
<feature type="domain" description="Aldehyde dehydrogenase" evidence="7">
    <location>
        <begin position="32"/>
        <end position="139"/>
    </location>
</feature>
<dbReference type="InterPro" id="IPR010061">
    <property type="entry name" value="MeMal-semiAld_DH"/>
</dbReference>
<dbReference type="Proteomes" id="UP001152888">
    <property type="component" value="Unassembled WGS sequence"/>
</dbReference>
<evidence type="ECO:0000313" key="8">
    <source>
        <dbReference type="EMBL" id="CAH1956924.1"/>
    </source>
</evidence>
<dbReference type="GO" id="GO:0006210">
    <property type="term" value="P:thymine catabolic process"/>
    <property type="evidence" value="ECO:0007669"/>
    <property type="project" value="TreeGrafter"/>
</dbReference>
<evidence type="ECO:0000256" key="3">
    <source>
        <dbReference type="ARBA" id="ARBA00039517"/>
    </source>
</evidence>
<comment type="catalytic activity">
    <reaction evidence="6">
        <text>3-oxopropanoate + NAD(+) + CoA + H2O = hydrogencarbonate + acetyl-CoA + NADH + H(+)</text>
        <dbReference type="Rhea" id="RHEA:76615"/>
        <dbReference type="ChEBI" id="CHEBI:15377"/>
        <dbReference type="ChEBI" id="CHEBI:15378"/>
        <dbReference type="ChEBI" id="CHEBI:17544"/>
        <dbReference type="ChEBI" id="CHEBI:33190"/>
        <dbReference type="ChEBI" id="CHEBI:57287"/>
        <dbReference type="ChEBI" id="CHEBI:57288"/>
        <dbReference type="ChEBI" id="CHEBI:57540"/>
        <dbReference type="ChEBI" id="CHEBI:57945"/>
        <dbReference type="EC" id="1.2.1.27"/>
    </reaction>
    <physiologicalReaction direction="left-to-right" evidence="6">
        <dbReference type="Rhea" id="RHEA:76616"/>
    </physiologicalReaction>
</comment>
<dbReference type="AlphaFoldDB" id="A0A9P0NWF6"/>
<dbReference type="GO" id="GO:0006574">
    <property type="term" value="P:L-valine catabolic process"/>
    <property type="evidence" value="ECO:0007669"/>
    <property type="project" value="TreeGrafter"/>
</dbReference>
<protein>
    <recommendedName>
        <fullName evidence="3">Probable methylmalonate-semialdehyde/malonate-semialdehyde dehydrogenase [acylating], mitochondrial</fullName>
    </recommendedName>
    <alternativeName>
        <fullName evidence="4">Malonate-semialdehyde dehydrogenase [acylating]</fullName>
    </alternativeName>
</protein>
<comment type="function">
    <text evidence="2">Probable malonate and methylmalonate semialdehyde dehydrogenase involved in the catabolism of valine, thymine, and compounds catabolized by way of beta-alanine, including uracil and cytidine.</text>
</comment>
<evidence type="ECO:0000256" key="4">
    <source>
        <dbReference type="ARBA" id="ARBA00042419"/>
    </source>
</evidence>
<evidence type="ECO:0000256" key="5">
    <source>
        <dbReference type="ARBA" id="ARBA00047644"/>
    </source>
</evidence>
<evidence type="ECO:0000256" key="1">
    <source>
        <dbReference type="ARBA" id="ARBA00009986"/>
    </source>
</evidence>
<evidence type="ECO:0000259" key="7">
    <source>
        <dbReference type="Pfam" id="PF00171"/>
    </source>
</evidence>
<organism evidence="8 9">
    <name type="scientific">Acanthoscelides obtectus</name>
    <name type="common">Bean weevil</name>
    <name type="synonym">Bruchus obtectus</name>
    <dbReference type="NCBI Taxonomy" id="200917"/>
    <lineage>
        <taxon>Eukaryota</taxon>
        <taxon>Metazoa</taxon>
        <taxon>Ecdysozoa</taxon>
        <taxon>Arthropoda</taxon>
        <taxon>Hexapoda</taxon>
        <taxon>Insecta</taxon>
        <taxon>Pterygota</taxon>
        <taxon>Neoptera</taxon>
        <taxon>Endopterygota</taxon>
        <taxon>Coleoptera</taxon>
        <taxon>Polyphaga</taxon>
        <taxon>Cucujiformia</taxon>
        <taxon>Chrysomeloidea</taxon>
        <taxon>Chrysomelidae</taxon>
        <taxon>Bruchinae</taxon>
        <taxon>Bruchini</taxon>
        <taxon>Acanthoscelides</taxon>
    </lineage>
</organism>
<dbReference type="Pfam" id="PF00171">
    <property type="entry name" value="Aldedh"/>
    <property type="match status" value="1"/>
</dbReference>
<dbReference type="GO" id="GO:0004491">
    <property type="term" value="F:methylmalonate-semialdehyde dehydrogenase (acylating, NAD) activity"/>
    <property type="evidence" value="ECO:0007669"/>
    <property type="project" value="UniProtKB-EC"/>
</dbReference>
<evidence type="ECO:0000256" key="2">
    <source>
        <dbReference type="ARBA" id="ARBA00037458"/>
    </source>
</evidence>
<dbReference type="SUPFAM" id="SSF53720">
    <property type="entry name" value="ALDH-like"/>
    <property type="match status" value="1"/>
</dbReference>
<dbReference type="InterPro" id="IPR016162">
    <property type="entry name" value="Ald_DH_N"/>
</dbReference>
<dbReference type="InterPro" id="IPR016161">
    <property type="entry name" value="Ald_DH/histidinol_DH"/>
</dbReference>
<evidence type="ECO:0000313" key="9">
    <source>
        <dbReference type="Proteomes" id="UP001152888"/>
    </source>
</evidence>
<dbReference type="OrthoDB" id="310895at2759"/>
<sequence>MFRSAVSPVLSIAKRSYSNVAPCIKLFIDGQFVDSKTTEWIDLYDPATNELVTKVPKSTQKEMEDAVESNKKAYETWSQTSVLTRQQLMLKLQAVIRRDMKKIAQNITKEQGKTLADAEGDVVRGLRKYSSKASMKNSLSYLNVSITIP</sequence>
<accession>A0A9P0NWF6</accession>
<dbReference type="PANTHER" id="PTHR43866">
    <property type="entry name" value="MALONATE-SEMIALDEHYDE DEHYDROGENASE"/>
    <property type="match status" value="1"/>
</dbReference>
<evidence type="ECO:0000256" key="6">
    <source>
        <dbReference type="ARBA" id="ARBA00048821"/>
    </source>
</evidence>
<dbReference type="Gene3D" id="3.40.605.10">
    <property type="entry name" value="Aldehyde Dehydrogenase, Chain A, domain 1"/>
    <property type="match status" value="1"/>
</dbReference>
<dbReference type="GO" id="GO:0005739">
    <property type="term" value="C:mitochondrion"/>
    <property type="evidence" value="ECO:0007669"/>
    <property type="project" value="TreeGrafter"/>
</dbReference>
<dbReference type="PANTHER" id="PTHR43866:SF3">
    <property type="entry name" value="METHYLMALONATE-SEMIALDEHYDE DEHYDROGENASE [ACYLATING], MITOCHONDRIAL"/>
    <property type="match status" value="1"/>
</dbReference>
<dbReference type="InterPro" id="IPR015590">
    <property type="entry name" value="Aldehyde_DH_dom"/>
</dbReference>
<gene>
    <name evidence="8" type="ORF">ACAOBT_LOCUS1800</name>
</gene>
<reference evidence="8" key="1">
    <citation type="submission" date="2022-03" db="EMBL/GenBank/DDBJ databases">
        <authorList>
            <person name="Sayadi A."/>
        </authorList>
    </citation>
    <scope>NUCLEOTIDE SEQUENCE</scope>
</reference>
<dbReference type="EMBL" id="CAKOFQ010006668">
    <property type="protein sequence ID" value="CAH1956924.1"/>
    <property type="molecule type" value="Genomic_DNA"/>
</dbReference>